<dbReference type="PROSITE" id="PS50157">
    <property type="entry name" value="ZINC_FINGER_C2H2_2"/>
    <property type="match status" value="5"/>
</dbReference>
<dbReference type="STRING" id="30069.A0A182YF35"/>
<evidence type="ECO:0000256" key="5">
    <source>
        <dbReference type="ARBA" id="ARBA00022833"/>
    </source>
</evidence>
<reference evidence="9" key="2">
    <citation type="submission" date="2020-05" db="UniProtKB">
        <authorList>
            <consortium name="EnsemblMetazoa"/>
        </authorList>
    </citation>
    <scope>IDENTIFICATION</scope>
    <source>
        <strain evidence="9">Indian</strain>
    </source>
</reference>
<organism evidence="9 10">
    <name type="scientific">Anopheles stephensi</name>
    <name type="common">Indo-Pakistan malaria mosquito</name>
    <dbReference type="NCBI Taxonomy" id="30069"/>
    <lineage>
        <taxon>Eukaryota</taxon>
        <taxon>Metazoa</taxon>
        <taxon>Ecdysozoa</taxon>
        <taxon>Arthropoda</taxon>
        <taxon>Hexapoda</taxon>
        <taxon>Insecta</taxon>
        <taxon>Pterygota</taxon>
        <taxon>Neoptera</taxon>
        <taxon>Endopterygota</taxon>
        <taxon>Diptera</taxon>
        <taxon>Nematocera</taxon>
        <taxon>Culicoidea</taxon>
        <taxon>Culicidae</taxon>
        <taxon>Anophelinae</taxon>
        <taxon>Anopheles</taxon>
    </lineage>
</organism>
<evidence type="ECO:0000259" key="8">
    <source>
        <dbReference type="PROSITE" id="PS50157"/>
    </source>
</evidence>
<dbReference type="PANTHER" id="PTHR24394">
    <property type="entry name" value="ZINC FINGER PROTEIN"/>
    <property type="match status" value="1"/>
</dbReference>
<evidence type="ECO:0000256" key="4">
    <source>
        <dbReference type="ARBA" id="ARBA00022771"/>
    </source>
</evidence>
<dbReference type="VEuPathDB" id="VectorBase:ASTE005549"/>
<dbReference type="PANTHER" id="PTHR24394:SF29">
    <property type="entry name" value="MYONEURIN"/>
    <property type="match status" value="1"/>
</dbReference>
<evidence type="ECO:0000313" key="10">
    <source>
        <dbReference type="Proteomes" id="UP000076408"/>
    </source>
</evidence>
<dbReference type="GO" id="GO:0008270">
    <property type="term" value="F:zinc ion binding"/>
    <property type="evidence" value="ECO:0007669"/>
    <property type="project" value="UniProtKB-KW"/>
</dbReference>
<dbReference type="InterPro" id="IPR036236">
    <property type="entry name" value="Znf_C2H2_sf"/>
</dbReference>
<feature type="compositionally biased region" description="Polar residues" evidence="7">
    <location>
        <begin position="274"/>
        <end position="284"/>
    </location>
</feature>
<dbReference type="Pfam" id="PF00096">
    <property type="entry name" value="zf-C2H2"/>
    <property type="match status" value="3"/>
</dbReference>
<feature type="region of interest" description="Disordered" evidence="7">
    <location>
        <begin position="272"/>
        <end position="294"/>
    </location>
</feature>
<dbReference type="Pfam" id="PF13912">
    <property type="entry name" value="zf-C2H2_6"/>
    <property type="match status" value="2"/>
</dbReference>
<dbReference type="SMART" id="SM00355">
    <property type="entry name" value="ZnF_C2H2"/>
    <property type="match status" value="7"/>
</dbReference>
<sequence>MDESTEQLNLVEFNIIDNFIGSAVDDLMLKDNGAQYDYNTLASLLQPLCRFCARENAQMVHISDVHLQIINDLRIPENHGSNVCTNICVSCNSFLEEFCKFRSVCEEGQKRIARLLAERHAMPNFMGLKMDFTVSKKDLLPVVMMEEQRTVPKILSAIQSLQPNTVEAGFLQLVEDTNTDLEHADSCESSDYTDSILVLTPMAPSIQTDSQIQGGNDMEQGITFDSTPEADACDDVTYPFQECNFLHQCEQQNFTMSTENTDQQACVNVDSHSENGAVSPTNESVTKDSKKSESRRRVVDGRLQWVCLDCEQVFASCFQLKKHRKNCELVGSKTSKRIAALVCDVCGETMSTESALTMHRRKHEAKASGPTVKAVTVAKSEPTICHVCGHTSKSRRALRLHLITHSSDKNVVCPICAKRFKRRRDLRIHLDVHSGRKYECGTCGKKFLTKVTLRNHSKTHRDSNLKHECTVCARQFVHPHQLQKHMVMHTDEYPYVCDICKTVFRTLGRYKRHIQKGHVLPTSAKLVDQVELNSMDDLIEYQPEVVPCETLDDTVSGDALVMADPVCYTLPEIFGGFVSDPMLNQDTAEFGVQYFSGATSSDDRIYYYGPTIFDTSVAVTIG</sequence>
<evidence type="ECO:0000256" key="3">
    <source>
        <dbReference type="ARBA" id="ARBA00022737"/>
    </source>
</evidence>
<feature type="domain" description="C2H2-type" evidence="8">
    <location>
        <begin position="341"/>
        <end position="368"/>
    </location>
</feature>
<evidence type="ECO:0000313" key="9">
    <source>
        <dbReference type="EnsemblMetazoa" id="ASTEI07071-PA"/>
    </source>
</evidence>
<dbReference type="VEuPathDB" id="VectorBase:ASTEI07071"/>
<keyword evidence="5" id="KW-0862">Zinc</keyword>
<reference evidence="10" key="1">
    <citation type="journal article" date="2014" name="Genome Biol.">
        <title>Genome analysis of a major urban malaria vector mosquito, Anopheles stephensi.</title>
        <authorList>
            <person name="Jiang X."/>
            <person name="Peery A."/>
            <person name="Hall A.B."/>
            <person name="Sharma A."/>
            <person name="Chen X.G."/>
            <person name="Waterhouse R.M."/>
            <person name="Komissarov A."/>
            <person name="Riehle M.M."/>
            <person name="Shouche Y."/>
            <person name="Sharakhova M.V."/>
            <person name="Lawson D."/>
            <person name="Pakpour N."/>
            <person name="Arensburger P."/>
            <person name="Davidson V.L."/>
            <person name="Eiglmeier K."/>
            <person name="Emrich S."/>
            <person name="George P."/>
            <person name="Kennedy R.C."/>
            <person name="Mane S.P."/>
            <person name="Maslen G."/>
            <person name="Oringanje C."/>
            <person name="Qi Y."/>
            <person name="Settlage R."/>
            <person name="Tojo M."/>
            <person name="Tubio J.M."/>
            <person name="Unger M.F."/>
            <person name="Wang B."/>
            <person name="Vernick K.D."/>
            <person name="Ribeiro J.M."/>
            <person name="James A.A."/>
            <person name="Michel K."/>
            <person name="Riehle M.A."/>
            <person name="Luckhart S."/>
            <person name="Sharakhov I.V."/>
            <person name="Tu Z."/>
        </authorList>
    </citation>
    <scope>NUCLEOTIDE SEQUENCE [LARGE SCALE GENOMIC DNA]</scope>
    <source>
        <strain evidence="10">Indian</strain>
    </source>
</reference>
<evidence type="ECO:0000256" key="1">
    <source>
        <dbReference type="ARBA" id="ARBA00004123"/>
    </source>
</evidence>
<dbReference type="Gene3D" id="3.30.160.60">
    <property type="entry name" value="Classic Zinc Finger"/>
    <property type="match status" value="4"/>
</dbReference>
<keyword evidence="10" id="KW-1185">Reference proteome</keyword>
<dbReference type="PROSITE" id="PS00028">
    <property type="entry name" value="ZINC_FINGER_C2H2_1"/>
    <property type="match status" value="5"/>
</dbReference>
<keyword evidence="2" id="KW-0479">Metal-binding</keyword>
<accession>A0A182YF35</accession>
<keyword evidence="6" id="KW-0539">Nucleus</keyword>
<dbReference type="SUPFAM" id="SSF57667">
    <property type="entry name" value="beta-beta-alpha zinc fingers"/>
    <property type="match status" value="3"/>
</dbReference>
<name>A0A182YF35_ANOST</name>
<feature type="domain" description="C2H2-type" evidence="8">
    <location>
        <begin position="383"/>
        <end position="410"/>
    </location>
</feature>
<evidence type="ECO:0000256" key="7">
    <source>
        <dbReference type="SAM" id="MobiDB-lite"/>
    </source>
</evidence>
<keyword evidence="3" id="KW-0677">Repeat</keyword>
<dbReference type="AlphaFoldDB" id="A0A182YF35"/>
<dbReference type="VEuPathDB" id="VectorBase:ASTEI20_032724"/>
<feature type="domain" description="C2H2-type" evidence="8">
    <location>
        <begin position="467"/>
        <end position="494"/>
    </location>
</feature>
<evidence type="ECO:0000256" key="6">
    <source>
        <dbReference type="ARBA" id="ARBA00023242"/>
    </source>
</evidence>
<dbReference type="InterPro" id="IPR012934">
    <property type="entry name" value="Znf_AD"/>
</dbReference>
<keyword evidence="4" id="KW-0863">Zinc-finger</keyword>
<evidence type="ECO:0000256" key="2">
    <source>
        <dbReference type="ARBA" id="ARBA00022723"/>
    </source>
</evidence>
<dbReference type="SMART" id="SM00868">
    <property type="entry name" value="zf-AD"/>
    <property type="match status" value="1"/>
</dbReference>
<feature type="compositionally biased region" description="Basic and acidic residues" evidence="7">
    <location>
        <begin position="285"/>
        <end position="294"/>
    </location>
</feature>
<dbReference type="GO" id="GO:0005634">
    <property type="term" value="C:nucleus"/>
    <property type="evidence" value="ECO:0007669"/>
    <property type="project" value="UniProtKB-SubCell"/>
</dbReference>
<dbReference type="OMA" id="LQWVCLD"/>
<feature type="domain" description="C2H2-type" evidence="8">
    <location>
        <begin position="411"/>
        <end position="438"/>
    </location>
</feature>
<dbReference type="Proteomes" id="UP000076408">
    <property type="component" value="Unassembled WGS sequence"/>
</dbReference>
<feature type="domain" description="C2H2-type" evidence="8">
    <location>
        <begin position="438"/>
        <end position="465"/>
    </location>
</feature>
<dbReference type="GO" id="GO:0000981">
    <property type="term" value="F:DNA-binding transcription factor activity, RNA polymerase II-specific"/>
    <property type="evidence" value="ECO:0007669"/>
    <property type="project" value="TreeGrafter"/>
</dbReference>
<dbReference type="EnsemblMetazoa" id="ASTEI07071-RA">
    <property type="protein sequence ID" value="ASTEI07071-PA"/>
    <property type="gene ID" value="ASTEI07071"/>
</dbReference>
<protein>
    <recommendedName>
        <fullName evidence="8">C2H2-type domain-containing protein</fullName>
    </recommendedName>
</protein>
<proteinExistence type="predicted"/>
<comment type="subcellular location">
    <subcellularLocation>
        <location evidence="1">Nucleus</location>
    </subcellularLocation>
</comment>
<dbReference type="InterPro" id="IPR013087">
    <property type="entry name" value="Znf_C2H2_type"/>
</dbReference>